<evidence type="ECO:0000313" key="2">
    <source>
        <dbReference type="Proteomes" id="UP000095283"/>
    </source>
</evidence>
<name>A0A1I7X793_HETBA</name>
<organism evidence="2 3">
    <name type="scientific">Heterorhabditis bacteriophora</name>
    <name type="common">Entomopathogenic nematode worm</name>
    <dbReference type="NCBI Taxonomy" id="37862"/>
    <lineage>
        <taxon>Eukaryota</taxon>
        <taxon>Metazoa</taxon>
        <taxon>Ecdysozoa</taxon>
        <taxon>Nematoda</taxon>
        <taxon>Chromadorea</taxon>
        <taxon>Rhabditida</taxon>
        <taxon>Rhabditina</taxon>
        <taxon>Rhabditomorpha</taxon>
        <taxon>Strongyloidea</taxon>
        <taxon>Heterorhabditidae</taxon>
        <taxon>Heterorhabditis</taxon>
    </lineage>
</organism>
<dbReference type="Proteomes" id="UP000095283">
    <property type="component" value="Unplaced"/>
</dbReference>
<sequence length="228" mass="26396">MEEWKKPPRTRYALSSSLLDDSIQGEDKRDVSKPRNSLINPVFEESFIASPRERFVTRMPPSPKQKSRYHLELEESLLNVDCNDYVQSVAESESVELISAQLLESIYKQDSPTFYFSIVLYCTVSILKVNEISVYYRKICDQICAEVGDYVVTENVYDLVQLSNRSDVYHSSLNGELGRMSLDQDYLDSRPSITGPLSTTDYTVKRIADFKCLQLTQTHKHERLRWAR</sequence>
<protein>
    <submittedName>
        <fullName evidence="3">Uncharacterized protein</fullName>
    </submittedName>
</protein>
<evidence type="ECO:0000256" key="1">
    <source>
        <dbReference type="SAM" id="MobiDB-lite"/>
    </source>
</evidence>
<reference evidence="3" key="1">
    <citation type="submission" date="2016-11" db="UniProtKB">
        <authorList>
            <consortium name="WormBaseParasite"/>
        </authorList>
    </citation>
    <scope>IDENTIFICATION</scope>
</reference>
<feature type="region of interest" description="Disordered" evidence="1">
    <location>
        <begin position="15"/>
        <end position="35"/>
    </location>
</feature>
<accession>A0A1I7X793</accession>
<proteinExistence type="predicted"/>
<dbReference type="AlphaFoldDB" id="A0A1I7X793"/>
<evidence type="ECO:0000313" key="3">
    <source>
        <dbReference type="WBParaSite" id="Hba_13296"/>
    </source>
</evidence>
<keyword evidence="2" id="KW-1185">Reference proteome</keyword>
<dbReference type="WBParaSite" id="Hba_13296">
    <property type="protein sequence ID" value="Hba_13296"/>
    <property type="gene ID" value="Hba_13296"/>
</dbReference>